<dbReference type="Proteomes" id="UP000001349">
    <property type="component" value="Chromosome"/>
</dbReference>
<dbReference type="eggNOG" id="ENOG502ZFC9">
    <property type="taxonomic scope" value="Bacteria"/>
</dbReference>
<gene>
    <name evidence="1" type="ordered locus">Ccel_2804</name>
</gene>
<dbReference type="Gene3D" id="3.40.50.2000">
    <property type="entry name" value="Glycogen Phosphorylase B"/>
    <property type="match status" value="2"/>
</dbReference>
<dbReference type="OrthoDB" id="9795531at2"/>
<dbReference type="AlphaFoldDB" id="B8I7M7"/>
<keyword evidence="2" id="KW-1185">Reference proteome</keyword>
<organism evidence="1 2">
    <name type="scientific">Ruminiclostridium cellulolyticum (strain ATCC 35319 / DSM 5812 / JCM 6584 / H10)</name>
    <name type="common">Clostridium cellulolyticum</name>
    <dbReference type="NCBI Taxonomy" id="394503"/>
    <lineage>
        <taxon>Bacteria</taxon>
        <taxon>Bacillati</taxon>
        <taxon>Bacillota</taxon>
        <taxon>Clostridia</taxon>
        <taxon>Eubacteriales</taxon>
        <taxon>Oscillospiraceae</taxon>
        <taxon>Ruminiclostridium</taxon>
    </lineage>
</organism>
<dbReference type="KEGG" id="cce:Ccel_2804"/>
<reference evidence="1 2" key="1">
    <citation type="submission" date="2009-01" db="EMBL/GenBank/DDBJ databases">
        <title>Complete sequence of Clostridium cellulolyticum H10.</title>
        <authorList>
            <consortium name="US DOE Joint Genome Institute"/>
            <person name="Lucas S."/>
            <person name="Copeland A."/>
            <person name="Lapidus A."/>
            <person name="Glavina del Rio T."/>
            <person name="Dalin E."/>
            <person name="Tice H."/>
            <person name="Bruce D."/>
            <person name="Goodwin L."/>
            <person name="Pitluck S."/>
            <person name="Chertkov O."/>
            <person name="Saunders E."/>
            <person name="Brettin T."/>
            <person name="Detter J.C."/>
            <person name="Han C."/>
            <person name="Larimer F."/>
            <person name="Land M."/>
            <person name="Hauser L."/>
            <person name="Kyrpides N."/>
            <person name="Ivanova N."/>
            <person name="Zhou J."/>
            <person name="Richardson P."/>
        </authorList>
    </citation>
    <scope>NUCLEOTIDE SEQUENCE [LARGE SCALE GENOMIC DNA]</scope>
    <source>
        <strain evidence="2">ATCC 35319 / DSM 5812 / JCM 6584 / H10</strain>
    </source>
</reference>
<dbReference type="EMBL" id="CP001348">
    <property type="protein sequence ID" value="ACL77098.1"/>
    <property type="molecule type" value="Genomic_DNA"/>
</dbReference>
<dbReference type="RefSeq" id="WP_015926170.1">
    <property type="nucleotide sequence ID" value="NC_011898.1"/>
</dbReference>
<accession>B8I7M7</accession>
<dbReference type="STRING" id="394503.Ccel_2804"/>
<proteinExistence type="predicted"/>
<sequence>MLYFMGYTDNEGNWTGNYTRAMRNELNKRHIEYVEIPPYDWYTANPPIDYYNSINSNKDDVWFFGWAQTPAMEILKDKPGKKYGIVVGATANPFEPANLWGTTDWCNERFRLDQYDTIFAVSDWCSRLLTKSYPELQGRVAVTGFPIDYSIYDPFKHIEKVDNLVIFNQRLTIEKLHVVEVELARRLVAKGFKVQHLSGTSREELSKQSTTLAALLNIMDNSGIEFIHNTVKETYHTNLAKASIAVTTSISDMLPNSMLEAIYLNLVPVAPRNLCFPEFIHSDNLYTPYDLDEMVEVIMKRPVRKHPIMRYSLECVVDKYLKYMNLI</sequence>
<dbReference type="HOGENOM" id="CLU_854448_0_0_9"/>
<evidence type="ECO:0000313" key="1">
    <source>
        <dbReference type="EMBL" id="ACL77098.1"/>
    </source>
</evidence>
<name>B8I7M7_RUMCH</name>
<protein>
    <submittedName>
        <fullName evidence="1">Uncharacterized protein</fullName>
    </submittedName>
</protein>
<dbReference type="SUPFAM" id="SSF53756">
    <property type="entry name" value="UDP-Glycosyltransferase/glycogen phosphorylase"/>
    <property type="match status" value="1"/>
</dbReference>
<evidence type="ECO:0000313" key="2">
    <source>
        <dbReference type="Proteomes" id="UP000001349"/>
    </source>
</evidence>